<dbReference type="Proteomes" id="UP001527181">
    <property type="component" value="Unassembled WGS sequence"/>
</dbReference>
<comment type="caution">
    <text evidence="2">The sequence shown here is derived from an EMBL/GenBank/DDBJ whole genome shotgun (WGS) entry which is preliminary data.</text>
</comment>
<gene>
    <name evidence="2" type="ORF">M5X12_08540</name>
</gene>
<accession>A0ABT4GV88</accession>
<keyword evidence="3" id="KW-1185">Reference proteome</keyword>
<protein>
    <submittedName>
        <fullName evidence="2">Uncharacterized protein</fullName>
    </submittedName>
</protein>
<feature type="signal peptide" evidence="1">
    <location>
        <begin position="1"/>
        <end position="23"/>
    </location>
</feature>
<proteinExistence type="predicted"/>
<organism evidence="2 3">
    <name type="scientific">Paenibacillus alvei</name>
    <name type="common">Bacillus alvei</name>
    <dbReference type="NCBI Taxonomy" id="44250"/>
    <lineage>
        <taxon>Bacteria</taxon>
        <taxon>Bacillati</taxon>
        <taxon>Bacillota</taxon>
        <taxon>Bacilli</taxon>
        <taxon>Bacillales</taxon>
        <taxon>Paenibacillaceae</taxon>
        <taxon>Paenibacillus</taxon>
    </lineage>
</organism>
<evidence type="ECO:0000313" key="3">
    <source>
        <dbReference type="Proteomes" id="UP001527181"/>
    </source>
</evidence>
<reference evidence="2 3" key="1">
    <citation type="submission" date="2022-05" db="EMBL/GenBank/DDBJ databases">
        <title>Genome Sequencing of Bee-Associated Microbes.</title>
        <authorList>
            <person name="Dunlap C."/>
        </authorList>
    </citation>
    <scope>NUCLEOTIDE SEQUENCE [LARGE SCALE GENOMIC DNA]</scope>
    <source>
        <strain evidence="2 3">NRRL B-04010</strain>
    </source>
</reference>
<evidence type="ECO:0000313" key="2">
    <source>
        <dbReference type="EMBL" id="MCY9760623.1"/>
    </source>
</evidence>
<dbReference type="RefSeq" id="WP_163979244.1">
    <property type="nucleotide sequence ID" value="NZ_JAMDNP010000015.1"/>
</dbReference>
<dbReference type="EMBL" id="JAMDNP010000015">
    <property type="protein sequence ID" value="MCY9760623.1"/>
    <property type="molecule type" value="Genomic_DNA"/>
</dbReference>
<keyword evidence="1" id="KW-0732">Signal</keyword>
<evidence type="ECO:0000256" key="1">
    <source>
        <dbReference type="SAM" id="SignalP"/>
    </source>
</evidence>
<feature type="chain" id="PRO_5046114598" evidence="1">
    <location>
        <begin position="24"/>
        <end position="193"/>
    </location>
</feature>
<sequence length="193" mass="20862">MSIVKTVAAVALAATLSVSPFLSFTGVNSSIASAQQVSNFHSDDFYAPTPIIPGKVTPKAPGNPVVNINLSEVTKNDDFVVLSDVYYQFTGLGADNSISSKGSVKTTKKSDIYITLTQWSPSSIYSPQVKYTLRNKDSGKETDPVPVNGSYTNENKTIGWTRVLPGDYQIVIYNVGKHELAGNGFANAYYNYD</sequence>
<name>A0ABT4GV88_PAEAL</name>